<dbReference type="Gene3D" id="3.90.1720.10">
    <property type="entry name" value="endopeptidase domain like (from Nostoc punctiforme)"/>
    <property type="match status" value="1"/>
</dbReference>
<proteinExistence type="predicted"/>
<accession>A0A150J869</accession>
<name>A0A150J869_9EURY</name>
<dbReference type="InterPro" id="IPR038765">
    <property type="entry name" value="Papain-like_cys_pep_sf"/>
</dbReference>
<dbReference type="SUPFAM" id="SSF54001">
    <property type="entry name" value="Cysteine proteinases"/>
    <property type="match status" value="1"/>
</dbReference>
<reference evidence="1 2" key="1">
    <citation type="journal article" date="2016" name="ISME J.">
        <title>Chasing the elusive Euryarchaeota class WSA2: genomes reveal a uniquely fastidious methyl-reducing methanogen.</title>
        <authorList>
            <person name="Nobu M.K."/>
            <person name="Narihiro T."/>
            <person name="Kuroda K."/>
            <person name="Mei R."/>
            <person name="Liu W.T."/>
        </authorList>
    </citation>
    <scope>NUCLEOTIDE SEQUENCE [LARGE SCALE GENOMIC DNA]</scope>
    <source>
        <strain evidence="1">U1lsi0528_Bin089</strain>
    </source>
</reference>
<dbReference type="AlphaFoldDB" id="A0A150J869"/>
<evidence type="ECO:0000313" key="2">
    <source>
        <dbReference type="Proteomes" id="UP000075578"/>
    </source>
</evidence>
<comment type="caution">
    <text evidence="1">The sequence shown here is derived from an EMBL/GenBank/DDBJ whole genome shotgun (WGS) entry which is preliminary data.</text>
</comment>
<sequence length="186" mass="21677">MEVTSSKERFVSLLQKGDILLSKNEKNPIESVICKAVPDARWPHCRLYIGFGKSVESTVGGVKVKDINEYLDTDNLMIIRPPEYIDKDKLVKDCMMYLGLNYSYLQFIRTGSLFLLKRLIKKDLRKYFKIDFDKNVVCCELIAYGLLKQGFGYDVTPNFCFPDQFEDDKRMEIIIKYVPPIYINTK</sequence>
<protein>
    <recommendedName>
        <fullName evidence="3">Permuted papain-like amidase enzyme, YaeF/YiiX, C92 family</fullName>
    </recommendedName>
</protein>
<gene>
    <name evidence="1" type="ORF">AMQ74_00496</name>
</gene>
<evidence type="ECO:0008006" key="3">
    <source>
        <dbReference type="Google" id="ProtNLM"/>
    </source>
</evidence>
<organism evidence="1 2">
    <name type="scientific">Candidatus Methanofastidiosum methylothiophilum</name>
    <dbReference type="NCBI Taxonomy" id="1705564"/>
    <lineage>
        <taxon>Archaea</taxon>
        <taxon>Methanobacteriati</taxon>
        <taxon>Methanobacteriota</taxon>
        <taxon>Stenosarchaea group</taxon>
        <taxon>Candidatus Methanofastidiosia</taxon>
        <taxon>Candidatus Methanofastidiosales</taxon>
        <taxon>Candidatus Methanofastidiosaceae</taxon>
        <taxon>Candidatus Methanofastidiosum</taxon>
    </lineage>
</organism>
<evidence type="ECO:0000313" key="1">
    <source>
        <dbReference type="EMBL" id="KYC53164.1"/>
    </source>
</evidence>
<dbReference type="Proteomes" id="UP000075578">
    <property type="component" value="Unassembled WGS sequence"/>
</dbReference>
<dbReference type="EMBL" id="LNGD01000017">
    <property type="protein sequence ID" value="KYC53164.1"/>
    <property type="molecule type" value="Genomic_DNA"/>
</dbReference>